<keyword evidence="4" id="KW-0677">Repeat</keyword>
<dbReference type="RefSeq" id="XP_062639866.1">
    <property type="nucleotide sequence ID" value="XM_062785604.1"/>
</dbReference>
<feature type="region of interest" description="Disordered" evidence="6">
    <location>
        <begin position="516"/>
        <end position="549"/>
    </location>
</feature>
<dbReference type="GO" id="GO:0034657">
    <property type="term" value="C:GID complex"/>
    <property type="evidence" value="ECO:0007669"/>
    <property type="project" value="TreeGrafter"/>
</dbReference>
<evidence type="ECO:0000256" key="2">
    <source>
        <dbReference type="ARBA" id="ARBA00004496"/>
    </source>
</evidence>
<evidence type="ECO:0000256" key="5">
    <source>
        <dbReference type="ARBA" id="ARBA00023242"/>
    </source>
</evidence>
<dbReference type="PANTHER" id="PTHR15651">
    <property type="entry name" value="ARMADILLO REPEAT-CONTAINING PROTEIN 8"/>
    <property type="match status" value="1"/>
</dbReference>
<dbReference type="GO" id="GO:0005737">
    <property type="term" value="C:cytoplasm"/>
    <property type="evidence" value="ECO:0007669"/>
    <property type="project" value="UniProtKB-SubCell"/>
</dbReference>
<keyword evidence="8" id="KW-1185">Reference proteome</keyword>
<evidence type="ECO:0000256" key="1">
    <source>
        <dbReference type="ARBA" id="ARBA00004123"/>
    </source>
</evidence>
<evidence type="ECO:0000256" key="6">
    <source>
        <dbReference type="SAM" id="MobiDB-lite"/>
    </source>
</evidence>
<dbReference type="InterPro" id="IPR011989">
    <property type="entry name" value="ARM-like"/>
</dbReference>
<name>A0AAN6ZP38_9PEZI</name>
<dbReference type="AlphaFoldDB" id="A0AAN6ZP38"/>
<dbReference type="EMBL" id="MU853561">
    <property type="protein sequence ID" value="KAK4146495.1"/>
    <property type="molecule type" value="Genomic_DNA"/>
</dbReference>
<comment type="caution">
    <text evidence="7">The sequence shown here is derived from an EMBL/GenBank/DDBJ whole genome shotgun (WGS) entry which is preliminary data.</text>
</comment>
<keyword evidence="5" id="KW-0539">Nucleus</keyword>
<evidence type="ECO:0000256" key="4">
    <source>
        <dbReference type="ARBA" id="ARBA00022737"/>
    </source>
</evidence>
<proteinExistence type="predicted"/>
<feature type="region of interest" description="Disordered" evidence="6">
    <location>
        <begin position="769"/>
        <end position="808"/>
    </location>
</feature>
<dbReference type="PANTHER" id="PTHR15651:SF7">
    <property type="entry name" value="ARMADILLO REPEAT-CONTAINING PROTEIN 8"/>
    <property type="match status" value="1"/>
</dbReference>
<evidence type="ECO:0000313" key="7">
    <source>
        <dbReference type="EMBL" id="KAK4146495.1"/>
    </source>
</evidence>
<accession>A0AAN6ZP38</accession>
<dbReference type="SMART" id="SM00185">
    <property type="entry name" value="ARM"/>
    <property type="match status" value="3"/>
</dbReference>
<dbReference type="GO" id="GO:0043161">
    <property type="term" value="P:proteasome-mediated ubiquitin-dependent protein catabolic process"/>
    <property type="evidence" value="ECO:0007669"/>
    <property type="project" value="TreeGrafter"/>
</dbReference>
<dbReference type="Pfam" id="PF00514">
    <property type="entry name" value="Arm"/>
    <property type="match status" value="1"/>
</dbReference>
<keyword evidence="3" id="KW-0963">Cytoplasm</keyword>
<dbReference type="GO" id="GO:0005634">
    <property type="term" value="C:nucleus"/>
    <property type="evidence" value="ECO:0007669"/>
    <property type="project" value="UniProtKB-SubCell"/>
</dbReference>
<evidence type="ECO:0000256" key="3">
    <source>
        <dbReference type="ARBA" id="ARBA00022490"/>
    </source>
</evidence>
<protein>
    <submittedName>
        <fullName evidence="7">Armadillo-type protein</fullName>
    </submittedName>
</protein>
<dbReference type="InterPro" id="IPR016024">
    <property type="entry name" value="ARM-type_fold"/>
</dbReference>
<dbReference type="GeneID" id="87822217"/>
<organism evidence="7 8">
    <name type="scientific">Dichotomopilus funicola</name>
    <dbReference type="NCBI Taxonomy" id="1934379"/>
    <lineage>
        <taxon>Eukaryota</taxon>
        <taxon>Fungi</taxon>
        <taxon>Dikarya</taxon>
        <taxon>Ascomycota</taxon>
        <taxon>Pezizomycotina</taxon>
        <taxon>Sordariomycetes</taxon>
        <taxon>Sordariomycetidae</taxon>
        <taxon>Sordariales</taxon>
        <taxon>Chaetomiaceae</taxon>
        <taxon>Dichotomopilus</taxon>
    </lineage>
</organism>
<sequence length="1032" mass="111436">MARVQAPPILAQIRAAKTPAEQATALRALRDDIVGHSQRKEQWVRDGILEPLVKTLADNAPLQKRPSGGPQVEVDPATGLGEEETVRLLSLQLLASFTYNGTQFLGALKAVDILSALIPFLSPSINSPPVVLSALRTLSSFGEATRIAPRGGDDTTYIADALFSPSPLTALCDILSQTTRGNVVVREQKEVVGDMISWLCKTPAHQTALADSGVLDALATVLASFVVARGEVIPGALWSGQSDGLAELIPPPADGHADLSSVLEALSAVVANSRFRACLLLYSPALIAVFPHNGLAPPIPPAGVSEAWLALVTSGLVDTDSRDRGPMDYLLPTVLLPQSKIQARSFRDYPPLGFSKSRDNLAAAATGRLPTYKFTGLSLGSSEGSAEDETTEEPESPLIPWLIHIIRSGSAMEKIGAASLLASLFKAGFAGPEREHMMGVLVIPILWDLLEYYPKEIPKGAQRSTIISDDIAHDLYIQHRTLDVLARLVGESEVLQRVVFDCGVMQEVYTSLKSSYEPLESPHPPPTWSSTPSHGSKAGDRRVPASCRVGSPGQVPAYVHRIRIRESALKLAAAMATLSNDYREELVMDRVTPYLVESLCPRPGKPKGPKEQPGCVNAAEDGADSGGPSVYGYNTKPILIAACHAIRALARSPKIVRTTLQDHGVAQPILKLLRHSDMEVKIAASGAVINLLTNCSPMVTHLVDLGIIRILCEHAHSLNPGLRLNALWALKHLVMDPDHELKKFCLEELEPGWLLQLISDDTAEEEALLRARAPSQAGRRRARDADDDEDMEGNNNSHNNGTDNPNSPWIWAPLRRPSAWSSAPRIQQALETLTALRNAELNPTRLARADSVAIQEQALGFLRNLVVATDSWSQTDMVDYVLTELGQDRLFSLLAEKLKMRVVGGATRRSASRSASASASGILYPQPRIVENLVTFLVNIAAGQPRHRQLIISQTELLRLLHGHMSSPSAGVRTMVCQLAASLCWAEDEGDLGAVLERLGFVPKLEALVGDEDLGVRERAKLALAQMKAPTA</sequence>
<feature type="compositionally biased region" description="Low complexity" evidence="6">
    <location>
        <begin position="794"/>
        <end position="806"/>
    </location>
</feature>
<comment type="subcellular location">
    <subcellularLocation>
        <location evidence="2">Cytoplasm</location>
    </subcellularLocation>
    <subcellularLocation>
        <location evidence="1">Nucleus</location>
    </subcellularLocation>
</comment>
<dbReference type="Proteomes" id="UP001302676">
    <property type="component" value="Unassembled WGS sequence"/>
</dbReference>
<dbReference type="SUPFAM" id="SSF48371">
    <property type="entry name" value="ARM repeat"/>
    <property type="match status" value="2"/>
</dbReference>
<evidence type="ECO:0000313" key="8">
    <source>
        <dbReference type="Proteomes" id="UP001302676"/>
    </source>
</evidence>
<reference evidence="7" key="1">
    <citation type="journal article" date="2023" name="Mol. Phylogenet. Evol.">
        <title>Genome-scale phylogeny and comparative genomics of the fungal order Sordariales.</title>
        <authorList>
            <person name="Hensen N."/>
            <person name="Bonometti L."/>
            <person name="Westerberg I."/>
            <person name="Brannstrom I.O."/>
            <person name="Guillou S."/>
            <person name="Cros-Aarteil S."/>
            <person name="Calhoun S."/>
            <person name="Haridas S."/>
            <person name="Kuo A."/>
            <person name="Mondo S."/>
            <person name="Pangilinan J."/>
            <person name="Riley R."/>
            <person name="LaButti K."/>
            <person name="Andreopoulos B."/>
            <person name="Lipzen A."/>
            <person name="Chen C."/>
            <person name="Yan M."/>
            <person name="Daum C."/>
            <person name="Ng V."/>
            <person name="Clum A."/>
            <person name="Steindorff A."/>
            <person name="Ohm R.A."/>
            <person name="Martin F."/>
            <person name="Silar P."/>
            <person name="Natvig D.O."/>
            <person name="Lalanne C."/>
            <person name="Gautier V."/>
            <person name="Ament-Velasquez S.L."/>
            <person name="Kruys A."/>
            <person name="Hutchinson M.I."/>
            <person name="Powell A.J."/>
            <person name="Barry K."/>
            <person name="Miller A.N."/>
            <person name="Grigoriev I.V."/>
            <person name="Debuchy R."/>
            <person name="Gladieux P."/>
            <person name="Hiltunen Thoren M."/>
            <person name="Johannesson H."/>
        </authorList>
    </citation>
    <scope>NUCLEOTIDE SEQUENCE</scope>
    <source>
        <strain evidence="7">CBS 141.50</strain>
    </source>
</reference>
<dbReference type="InterPro" id="IPR000225">
    <property type="entry name" value="Armadillo"/>
</dbReference>
<reference evidence="7" key="2">
    <citation type="submission" date="2023-05" db="EMBL/GenBank/DDBJ databases">
        <authorList>
            <consortium name="Lawrence Berkeley National Laboratory"/>
            <person name="Steindorff A."/>
            <person name="Hensen N."/>
            <person name="Bonometti L."/>
            <person name="Westerberg I."/>
            <person name="Brannstrom I.O."/>
            <person name="Guillou S."/>
            <person name="Cros-Aarteil S."/>
            <person name="Calhoun S."/>
            <person name="Haridas S."/>
            <person name="Kuo A."/>
            <person name="Mondo S."/>
            <person name="Pangilinan J."/>
            <person name="Riley R."/>
            <person name="Labutti K."/>
            <person name="Andreopoulos B."/>
            <person name="Lipzen A."/>
            <person name="Chen C."/>
            <person name="Yanf M."/>
            <person name="Daum C."/>
            <person name="Ng V."/>
            <person name="Clum A."/>
            <person name="Ohm R."/>
            <person name="Martin F."/>
            <person name="Silar P."/>
            <person name="Natvig D."/>
            <person name="Lalanne C."/>
            <person name="Gautier V."/>
            <person name="Ament-Velasquez S.L."/>
            <person name="Kruys A."/>
            <person name="Hutchinson M.I."/>
            <person name="Powell A.J."/>
            <person name="Barry K."/>
            <person name="Miller A.N."/>
            <person name="Grigoriev I.V."/>
            <person name="Debuchy R."/>
            <person name="Gladieux P."/>
            <person name="Thoren M.H."/>
            <person name="Johannesson H."/>
        </authorList>
    </citation>
    <scope>NUCLEOTIDE SEQUENCE</scope>
    <source>
        <strain evidence="7">CBS 141.50</strain>
    </source>
</reference>
<gene>
    <name evidence="7" type="ORF">C8A04DRAFT_9733</name>
</gene>
<dbReference type="InterPro" id="IPR038739">
    <property type="entry name" value="ARMC8/Vid28"/>
</dbReference>
<dbReference type="Gene3D" id="1.25.10.10">
    <property type="entry name" value="Leucine-rich Repeat Variant"/>
    <property type="match status" value="3"/>
</dbReference>